<dbReference type="KEGG" id="erl:AOC36_07445"/>
<name>A0A109UH71_9FIRM</name>
<comment type="similarity">
    <text evidence="1">Belongs to the peptidase S51 family.</text>
</comment>
<dbReference type="GO" id="GO:0008236">
    <property type="term" value="F:serine-type peptidase activity"/>
    <property type="evidence" value="ECO:0007669"/>
    <property type="project" value="UniProtKB-KW"/>
</dbReference>
<dbReference type="AlphaFoldDB" id="A0A109UH71"/>
<evidence type="ECO:0000256" key="4">
    <source>
        <dbReference type="ARBA" id="ARBA00022825"/>
    </source>
</evidence>
<dbReference type="GO" id="GO:0006508">
    <property type="term" value="P:proteolysis"/>
    <property type="evidence" value="ECO:0007669"/>
    <property type="project" value="UniProtKB-KW"/>
</dbReference>
<dbReference type="InterPro" id="IPR029062">
    <property type="entry name" value="Class_I_gatase-like"/>
</dbReference>
<gene>
    <name evidence="5" type="ORF">AOC36_07445</name>
</gene>
<dbReference type="Proteomes" id="UP000063781">
    <property type="component" value="Chromosome"/>
</dbReference>
<dbReference type="STRING" id="1514105.AOC36_07445"/>
<keyword evidence="6" id="KW-1185">Reference proteome</keyword>
<dbReference type="SUPFAM" id="SSF52317">
    <property type="entry name" value="Class I glutamine amidotransferase-like"/>
    <property type="match status" value="1"/>
</dbReference>
<dbReference type="RefSeq" id="WP_067632967.1">
    <property type="nucleotide sequence ID" value="NZ_CP013213.1"/>
</dbReference>
<sequence length="99" mass="11501">MHQNNKVIIGISAGSFVLQQNIDLVNVYTPQMNTVAMDHFEGMGLVDVEILPHFSKYCNRFENFEQRCVDYERYKNIHVMRINDGEGVLIRDNNIGIRI</sequence>
<evidence type="ECO:0000256" key="1">
    <source>
        <dbReference type="ARBA" id="ARBA00006534"/>
    </source>
</evidence>
<evidence type="ECO:0000313" key="5">
    <source>
        <dbReference type="EMBL" id="AMC93823.1"/>
    </source>
</evidence>
<evidence type="ECO:0000313" key="6">
    <source>
        <dbReference type="Proteomes" id="UP000063781"/>
    </source>
</evidence>
<keyword evidence="4" id="KW-0720">Serine protease</keyword>
<dbReference type="Pfam" id="PF03575">
    <property type="entry name" value="Peptidase_S51"/>
    <property type="match status" value="1"/>
</dbReference>
<keyword evidence="3" id="KW-0378">Hydrolase</keyword>
<proteinExistence type="inferred from homology"/>
<organism evidence="5 6">
    <name type="scientific">Erysipelothrix larvae</name>
    <dbReference type="NCBI Taxonomy" id="1514105"/>
    <lineage>
        <taxon>Bacteria</taxon>
        <taxon>Bacillati</taxon>
        <taxon>Bacillota</taxon>
        <taxon>Erysipelotrichia</taxon>
        <taxon>Erysipelotrichales</taxon>
        <taxon>Erysipelotrichaceae</taxon>
        <taxon>Erysipelothrix</taxon>
    </lineage>
</organism>
<protein>
    <recommendedName>
        <fullName evidence="7">Peptidase S51 dipeptidase E</fullName>
    </recommendedName>
</protein>
<accession>A0A109UH71</accession>
<evidence type="ECO:0000256" key="2">
    <source>
        <dbReference type="ARBA" id="ARBA00022670"/>
    </source>
</evidence>
<dbReference type="EMBL" id="CP013213">
    <property type="protein sequence ID" value="AMC93823.1"/>
    <property type="molecule type" value="Genomic_DNA"/>
</dbReference>
<evidence type="ECO:0000256" key="3">
    <source>
        <dbReference type="ARBA" id="ARBA00022801"/>
    </source>
</evidence>
<keyword evidence="2" id="KW-0645">Protease</keyword>
<dbReference type="InterPro" id="IPR005320">
    <property type="entry name" value="Peptidase_S51"/>
</dbReference>
<dbReference type="Gene3D" id="3.40.50.880">
    <property type="match status" value="1"/>
</dbReference>
<reference evidence="5 6" key="1">
    <citation type="submission" date="2015-10" db="EMBL/GenBank/DDBJ databases">
        <title>Erysipelothrix larvae sp. LV19 isolated from the larval gut of the rhinoceros beetle, Trypoxylus dichotomus.</title>
        <authorList>
            <person name="Lim S."/>
            <person name="Kim B.-C."/>
        </authorList>
    </citation>
    <scope>NUCLEOTIDE SEQUENCE [LARGE SCALE GENOMIC DNA]</scope>
    <source>
        <strain evidence="5 6">LV19</strain>
    </source>
</reference>
<evidence type="ECO:0008006" key="7">
    <source>
        <dbReference type="Google" id="ProtNLM"/>
    </source>
</evidence>